<organism evidence="1 2">
    <name type="scientific">Roseivirga echinicomitans</name>
    <dbReference type="NCBI Taxonomy" id="296218"/>
    <lineage>
        <taxon>Bacteria</taxon>
        <taxon>Pseudomonadati</taxon>
        <taxon>Bacteroidota</taxon>
        <taxon>Cytophagia</taxon>
        <taxon>Cytophagales</taxon>
        <taxon>Roseivirgaceae</taxon>
        <taxon>Roseivirga</taxon>
    </lineage>
</organism>
<evidence type="ECO:0008006" key="3">
    <source>
        <dbReference type="Google" id="ProtNLM"/>
    </source>
</evidence>
<protein>
    <recommendedName>
        <fullName evidence="3">Peptidase S12 Pab87-related C-terminal domain-containing protein</fullName>
    </recommendedName>
</protein>
<comment type="caution">
    <text evidence="1">The sequence shown here is derived from an EMBL/GenBank/DDBJ whole genome shotgun (WGS) entry which is preliminary data.</text>
</comment>
<dbReference type="AlphaFoldDB" id="A0A150X9L3"/>
<dbReference type="STRING" id="296218.AWN68_07620"/>
<sequence>MKNISHPLFRIFVVAILTGFLSLNLSAQSETTQDKKVSIAKELLKSYAGDYEMNPGSILKIVYEGDSIKAVGPDRVPVQLKPIKENLFYLKKFGVDIEFVKGQDGKIEKLLMIRGDGQTLEAKKVIK</sequence>
<accession>A0A150X9L3</accession>
<dbReference type="RefSeq" id="WP_068416713.1">
    <property type="nucleotide sequence ID" value="NZ_LRDB01000045.1"/>
</dbReference>
<dbReference type="OrthoDB" id="981283at2"/>
<evidence type="ECO:0000313" key="2">
    <source>
        <dbReference type="Proteomes" id="UP000075615"/>
    </source>
</evidence>
<gene>
    <name evidence="1" type="ORF">AWN68_07620</name>
</gene>
<keyword evidence="2" id="KW-1185">Reference proteome</keyword>
<dbReference type="EMBL" id="LRDB01000045">
    <property type="protein sequence ID" value="KYG75408.1"/>
    <property type="molecule type" value="Genomic_DNA"/>
</dbReference>
<proteinExistence type="predicted"/>
<evidence type="ECO:0000313" key="1">
    <source>
        <dbReference type="EMBL" id="KYG75408.1"/>
    </source>
</evidence>
<reference evidence="1 2" key="1">
    <citation type="submission" date="2016-01" db="EMBL/GenBank/DDBJ databases">
        <title>Genome sequencing of Roseivirga echinicomitans KMM 6058.</title>
        <authorList>
            <person name="Selvaratnam C."/>
            <person name="Thevarajoo S."/>
            <person name="Goh K.M."/>
            <person name="Ee R."/>
            <person name="Chan K.-G."/>
            <person name="Chong C.S."/>
        </authorList>
    </citation>
    <scope>NUCLEOTIDE SEQUENCE [LARGE SCALE GENOMIC DNA]</scope>
    <source>
        <strain evidence="1 2">KMM 6058</strain>
    </source>
</reference>
<dbReference type="Proteomes" id="UP000075615">
    <property type="component" value="Unassembled WGS sequence"/>
</dbReference>
<name>A0A150X9L3_9BACT</name>